<evidence type="ECO:0000313" key="2">
    <source>
        <dbReference type="EMBL" id="VTR91677.1"/>
    </source>
</evidence>
<sequence length="87" mass="9194">MKDWVKRGFAELAATGRQGLDELSQVLPAFPSQGIQPVAEPGTFGVPTSQEVTAARSSDSFEAEVQQAAHAAKDARAPERGKDLDLG</sequence>
<reference evidence="2 3" key="1">
    <citation type="submission" date="2019-05" db="EMBL/GenBank/DDBJ databases">
        <authorList>
            <consortium name="Science for Life Laboratories"/>
        </authorList>
    </citation>
    <scope>NUCLEOTIDE SEQUENCE [LARGE SCALE GENOMIC DNA]</scope>
    <source>
        <strain evidence="2">Soil9</strain>
    </source>
</reference>
<dbReference type="RefSeq" id="WP_162666640.1">
    <property type="nucleotide sequence ID" value="NZ_LR593886.1"/>
</dbReference>
<proteinExistence type="predicted"/>
<name>A0A6P2CST9_9BACT</name>
<keyword evidence="3" id="KW-1185">Reference proteome</keyword>
<protein>
    <submittedName>
        <fullName evidence="2">Uncharacterized protein</fullName>
    </submittedName>
</protein>
<dbReference type="AlphaFoldDB" id="A0A6P2CST9"/>
<dbReference type="EMBL" id="LR593886">
    <property type="protein sequence ID" value="VTR91677.1"/>
    <property type="molecule type" value="Genomic_DNA"/>
</dbReference>
<gene>
    <name evidence="2" type="ORF">SOIL9_60370</name>
</gene>
<evidence type="ECO:0000313" key="3">
    <source>
        <dbReference type="Proteomes" id="UP000464178"/>
    </source>
</evidence>
<accession>A0A6P2CST9</accession>
<evidence type="ECO:0000256" key="1">
    <source>
        <dbReference type="SAM" id="MobiDB-lite"/>
    </source>
</evidence>
<dbReference type="KEGG" id="gms:SOIL9_60370"/>
<feature type="region of interest" description="Disordered" evidence="1">
    <location>
        <begin position="67"/>
        <end position="87"/>
    </location>
</feature>
<organism evidence="2 3">
    <name type="scientific">Gemmata massiliana</name>
    <dbReference type="NCBI Taxonomy" id="1210884"/>
    <lineage>
        <taxon>Bacteria</taxon>
        <taxon>Pseudomonadati</taxon>
        <taxon>Planctomycetota</taxon>
        <taxon>Planctomycetia</taxon>
        <taxon>Gemmatales</taxon>
        <taxon>Gemmataceae</taxon>
        <taxon>Gemmata</taxon>
    </lineage>
</organism>
<feature type="compositionally biased region" description="Basic and acidic residues" evidence="1">
    <location>
        <begin position="71"/>
        <end position="87"/>
    </location>
</feature>
<dbReference type="Proteomes" id="UP000464178">
    <property type="component" value="Chromosome"/>
</dbReference>